<dbReference type="Proteomes" id="UP000046395">
    <property type="component" value="Unassembled WGS sequence"/>
</dbReference>
<reference evidence="3" key="1">
    <citation type="submission" date="2019-12" db="UniProtKB">
        <authorList>
            <consortium name="WormBaseParasite"/>
        </authorList>
    </citation>
    <scope>IDENTIFICATION</scope>
</reference>
<dbReference type="WBParaSite" id="TMUE_2000008444.1">
    <property type="protein sequence ID" value="TMUE_2000008444.1"/>
    <property type="gene ID" value="WBGene00285920"/>
</dbReference>
<sequence>MTLIAFCFALACLVTLATGEECMEANARHMVVAKFPQLLRALNSAEEDCVMAYMMQINKDTEPYTWFTLKQCMDMVLEMVLVNHLDDQHLKKEEKRLIICELLPKSFRCRHK</sequence>
<evidence type="ECO:0000313" key="2">
    <source>
        <dbReference type="Proteomes" id="UP000046395"/>
    </source>
</evidence>
<name>A0A5S6QMQ1_TRIMR</name>
<keyword evidence="1" id="KW-0732">Signal</keyword>
<proteinExistence type="predicted"/>
<evidence type="ECO:0000313" key="3">
    <source>
        <dbReference type="WBParaSite" id="TMUE_2000008444.1"/>
    </source>
</evidence>
<organism evidence="2 3">
    <name type="scientific">Trichuris muris</name>
    <name type="common">Mouse whipworm</name>
    <dbReference type="NCBI Taxonomy" id="70415"/>
    <lineage>
        <taxon>Eukaryota</taxon>
        <taxon>Metazoa</taxon>
        <taxon>Ecdysozoa</taxon>
        <taxon>Nematoda</taxon>
        <taxon>Enoplea</taxon>
        <taxon>Dorylaimia</taxon>
        <taxon>Trichinellida</taxon>
        <taxon>Trichuridae</taxon>
        <taxon>Trichuris</taxon>
    </lineage>
</organism>
<feature type="signal peptide" evidence="1">
    <location>
        <begin position="1"/>
        <end position="19"/>
    </location>
</feature>
<feature type="chain" id="PRO_5024300645" evidence="1">
    <location>
        <begin position="20"/>
        <end position="112"/>
    </location>
</feature>
<evidence type="ECO:0000256" key="1">
    <source>
        <dbReference type="SAM" id="SignalP"/>
    </source>
</evidence>
<keyword evidence="2" id="KW-1185">Reference proteome</keyword>
<protein>
    <submittedName>
        <fullName evidence="3">Saposin B-type domain-containing protein</fullName>
    </submittedName>
</protein>
<dbReference type="AlphaFoldDB" id="A0A5S6QMQ1"/>
<accession>A0A5S6QMQ1</accession>